<dbReference type="Proteomes" id="UP000583800">
    <property type="component" value="Unassembled WGS sequence"/>
</dbReference>
<dbReference type="PANTHER" id="PTHR43649">
    <property type="entry name" value="ARABINOSE-BINDING PROTEIN-RELATED"/>
    <property type="match status" value="1"/>
</dbReference>
<dbReference type="Gene3D" id="3.40.190.10">
    <property type="entry name" value="Periplasmic binding protein-like II"/>
    <property type="match status" value="2"/>
</dbReference>
<comment type="caution">
    <text evidence="2">The sequence shown here is derived from an EMBL/GenBank/DDBJ whole genome shotgun (WGS) entry which is preliminary data.</text>
</comment>
<evidence type="ECO:0000256" key="1">
    <source>
        <dbReference type="SAM" id="SignalP"/>
    </source>
</evidence>
<keyword evidence="1" id="KW-0732">Signal</keyword>
<dbReference type="InterPro" id="IPR050490">
    <property type="entry name" value="Bact_solute-bd_prot1"/>
</dbReference>
<keyword evidence="3" id="KW-1185">Reference proteome</keyword>
<feature type="chain" id="PRO_5038918729" evidence="1">
    <location>
        <begin position="27"/>
        <end position="423"/>
    </location>
</feature>
<dbReference type="SUPFAM" id="SSF53850">
    <property type="entry name" value="Periplasmic binding protein-like II"/>
    <property type="match status" value="1"/>
</dbReference>
<accession>A0A7X0C6J3</accession>
<feature type="signal peptide" evidence="1">
    <location>
        <begin position="1"/>
        <end position="26"/>
    </location>
</feature>
<dbReference type="PROSITE" id="PS51257">
    <property type="entry name" value="PROKAR_LIPOPROTEIN"/>
    <property type="match status" value="1"/>
</dbReference>
<dbReference type="EMBL" id="JACHJB010000002">
    <property type="protein sequence ID" value="MBB6348026.1"/>
    <property type="molecule type" value="Genomic_DNA"/>
</dbReference>
<gene>
    <name evidence="2" type="ORF">FHU36_004571</name>
</gene>
<proteinExistence type="predicted"/>
<evidence type="ECO:0000313" key="3">
    <source>
        <dbReference type="Proteomes" id="UP000583800"/>
    </source>
</evidence>
<sequence>MQSFTRFTTLCCLAVAATACSTSGGGATTAASSGQVLTLAAAGQGPAQAAVEAFQKANPGVTVKTVYTEDDASYQQQLRTQLASGTAPDVFRMWPGGGNTMAVRDLGEDGMLMDLSGEGWAGGLSTDLKAVTSDPGGKVVAVPVTIGAIGAVWNDQALKAAGLAKPATWPEVLRFCKDAKAKGVVPFALGLKSAWVTQLVPYALTASLVYGPDPGFTQRQKDGKATFAGSAWKQALEKYLQMRDGGCFNDSPNGVGYDEQMQLFGQGKALGVVHVLSAVQSAREYAPSGATFSMTPFPATDDAAGTYLPVSVGIVYGVNAKARNPELAKRFMTFLASPEGQALYASASGSSPALSAPGFKADALQQPVLDAVEADRSTLYPDQAWPNAKVQQEHLTSIQELFNGTVDVPGVLGRMDKAFTSTK</sequence>
<dbReference type="RefSeq" id="WP_185085865.1">
    <property type="nucleotide sequence ID" value="NZ_JACHJB010000002.1"/>
</dbReference>
<reference evidence="2 3" key="1">
    <citation type="submission" date="2020-08" db="EMBL/GenBank/DDBJ databases">
        <title>Sequencing the genomes of 1000 actinobacteria strains.</title>
        <authorList>
            <person name="Klenk H.-P."/>
        </authorList>
    </citation>
    <scope>NUCLEOTIDE SEQUENCE [LARGE SCALE GENOMIC DNA]</scope>
    <source>
        <strain evidence="2 3">DSM 45913</strain>
    </source>
</reference>
<protein>
    <submittedName>
        <fullName evidence="2">Raffinose/stachyose/melibiose transport system substrate-binding protein</fullName>
    </submittedName>
</protein>
<dbReference type="Pfam" id="PF01547">
    <property type="entry name" value="SBP_bac_1"/>
    <property type="match status" value="1"/>
</dbReference>
<dbReference type="AlphaFoldDB" id="A0A7X0C6J3"/>
<dbReference type="InterPro" id="IPR006059">
    <property type="entry name" value="SBP"/>
</dbReference>
<evidence type="ECO:0000313" key="2">
    <source>
        <dbReference type="EMBL" id="MBB6348026.1"/>
    </source>
</evidence>
<organism evidence="2 3">
    <name type="scientific">Nonomuraea muscovyensis</name>
    <dbReference type="NCBI Taxonomy" id="1124761"/>
    <lineage>
        <taxon>Bacteria</taxon>
        <taxon>Bacillati</taxon>
        <taxon>Actinomycetota</taxon>
        <taxon>Actinomycetes</taxon>
        <taxon>Streptosporangiales</taxon>
        <taxon>Streptosporangiaceae</taxon>
        <taxon>Nonomuraea</taxon>
    </lineage>
</organism>
<name>A0A7X0C6J3_9ACTN</name>